<keyword evidence="1" id="KW-0732">Signal</keyword>
<evidence type="ECO:0000313" key="2">
    <source>
        <dbReference type="EMBL" id="EGB10705.1"/>
    </source>
</evidence>
<keyword evidence="3" id="KW-1185">Reference proteome</keyword>
<protein>
    <recommendedName>
        <fullName evidence="4">Methyltransferase domain-containing protein</fullName>
    </recommendedName>
</protein>
<dbReference type="GeneID" id="20223750"/>
<gene>
    <name evidence="2" type="ORF">AURANDRAFT_62139</name>
</gene>
<dbReference type="Pfam" id="PF13578">
    <property type="entry name" value="Methyltransf_24"/>
    <property type="match status" value="1"/>
</dbReference>
<proteinExistence type="predicted"/>
<dbReference type="EMBL" id="GL833123">
    <property type="protein sequence ID" value="EGB10705.1"/>
    <property type="molecule type" value="Genomic_DNA"/>
</dbReference>
<dbReference type="RefSeq" id="XP_009034296.1">
    <property type="nucleotide sequence ID" value="XM_009036048.1"/>
</dbReference>
<dbReference type="SUPFAM" id="SSF53335">
    <property type="entry name" value="S-adenosyl-L-methionine-dependent methyltransferases"/>
    <property type="match status" value="1"/>
</dbReference>
<evidence type="ECO:0000313" key="3">
    <source>
        <dbReference type="Proteomes" id="UP000002729"/>
    </source>
</evidence>
<feature type="chain" id="PRO_5012949021" description="Methyltransferase domain-containing protein" evidence="1">
    <location>
        <begin position="16"/>
        <end position="642"/>
    </location>
</feature>
<feature type="signal peptide" evidence="1">
    <location>
        <begin position="1"/>
        <end position="15"/>
    </location>
</feature>
<reference evidence="2 3" key="1">
    <citation type="journal article" date="2011" name="Proc. Natl. Acad. Sci. U.S.A.">
        <title>Niche of harmful alga Aureococcus anophagefferens revealed through ecogenomics.</title>
        <authorList>
            <person name="Gobler C.J."/>
            <person name="Berry D.L."/>
            <person name="Dyhrman S.T."/>
            <person name="Wilhelm S.W."/>
            <person name="Salamov A."/>
            <person name="Lobanov A.V."/>
            <person name="Zhang Y."/>
            <person name="Collier J.L."/>
            <person name="Wurch L.L."/>
            <person name="Kustka A.B."/>
            <person name="Dill B.D."/>
            <person name="Shah M."/>
            <person name="VerBerkmoes N.C."/>
            <person name="Kuo A."/>
            <person name="Terry A."/>
            <person name="Pangilinan J."/>
            <person name="Lindquist E.A."/>
            <person name="Lucas S."/>
            <person name="Paulsen I.T."/>
            <person name="Hattenrath-Lehmann T.K."/>
            <person name="Talmage S.C."/>
            <person name="Walker E.A."/>
            <person name="Koch F."/>
            <person name="Burson A.M."/>
            <person name="Marcoval M.A."/>
            <person name="Tang Y.Z."/>
            <person name="Lecleir G.R."/>
            <person name="Coyne K.J."/>
            <person name="Berg G.M."/>
            <person name="Bertrand E.M."/>
            <person name="Saito M.A."/>
            <person name="Gladyshev V.N."/>
            <person name="Grigoriev I.V."/>
        </authorList>
    </citation>
    <scope>NUCLEOTIDE SEQUENCE [LARGE SCALE GENOMIC DNA]</scope>
    <source>
        <strain evidence="3">CCMP 1984</strain>
    </source>
</reference>
<dbReference type="Gene3D" id="3.40.50.150">
    <property type="entry name" value="Vaccinia Virus protein VP39"/>
    <property type="match status" value="1"/>
</dbReference>
<evidence type="ECO:0000256" key="1">
    <source>
        <dbReference type="SAM" id="SignalP"/>
    </source>
</evidence>
<dbReference type="OrthoDB" id="197577at2759"/>
<evidence type="ECO:0008006" key="4">
    <source>
        <dbReference type="Google" id="ProtNLM"/>
    </source>
</evidence>
<dbReference type="Proteomes" id="UP000002729">
    <property type="component" value="Unassembled WGS sequence"/>
</dbReference>
<dbReference type="InterPro" id="IPR029063">
    <property type="entry name" value="SAM-dependent_MTases_sf"/>
</dbReference>
<dbReference type="InParanoid" id="F0Y2H6"/>
<name>F0Y2H6_AURAN</name>
<accession>F0Y2H6</accession>
<sequence length="642" mass="66714">MRLLWLSLACAHALHEPLSDYLDHRWVAAQVGDDAVLIKVGPADTEPRLAAEIVCRDASPEDADVFADCAAHLQALIDADVGASPSFNAAFFGRVHEDAPQVHVGVGGGERGPRVLLEPPAAVSRSDALVLRWRLDEPFEVGADGVVCVVVMAERAGGAAPAKMVTAVALARAEPLTVFGLRPAAYVVYAQVRDAATGAARGPLTALRHALVATAGPIDRAGEACASDGRKHRLLDMPDACAAPDDPTRTPWLRVGVAGADGRQGARVAAGRLLDGDLDLVFRYDPRVAARAARTLGVAVGDLDGCVHLGSHEENDVGVLLGCVGLSAAAPTARLRVGAPIVRRRLEALVDAVRVFTTRAAGGDGANDAAPVVLTAHAQVGQAGASATAPTAFAVPLGWDEAPEATSGFPDLDALRRVVAPFETRVGGSLDKPRKQKAIRDAVAAAAARMAPGDRPLHCETGFNAGYSASAALSAGADVMAFDVGHLAAVHVGLDVLRRSFPGQSLELHVGDSCKSLAGLLEFGNRLRRPGSLRPLECDVVFVDGGHDFEPADCDVRLLSALARENATVIVDDVNADCETVHRPGLCDGPLLAWRAAAADGLLADGVCDDEGFCVATYAARDASMLASIAERRAVLDELGFE</sequence>
<dbReference type="AlphaFoldDB" id="F0Y2H6"/>
<organism evidence="3">
    <name type="scientific">Aureococcus anophagefferens</name>
    <name type="common">Harmful bloom alga</name>
    <dbReference type="NCBI Taxonomy" id="44056"/>
    <lineage>
        <taxon>Eukaryota</taxon>
        <taxon>Sar</taxon>
        <taxon>Stramenopiles</taxon>
        <taxon>Ochrophyta</taxon>
        <taxon>Pelagophyceae</taxon>
        <taxon>Pelagomonadales</taxon>
        <taxon>Pelagomonadaceae</taxon>
        <taxon>Aureococcus</taxon>
    </lineage>
</organism>
<dbReference type="KEGG" id="aaf:AURANDRAFT_62139"/>